<dbReference type="Proteomes" id="UP001438707">
    <property type="component" value="Unassembled WGS sequence"/>
</dbReference>
<name>A0AAW1Q5S8_9CHLO</name>
<gene>
    <name evidence="1" type="ORF">WJX74_002679</name>
</gene>
<sequence length="152" mass="16062">MPYPLTRSGAEVLCHVQGIIRQQAWTAAFDSHTLRQLWRLSIVPAGLSPKAIWPDDICSPLLQVRTSKTSQGAGVCLCTPHDGGSFALLSGIGQLGDLIVSSNMRPVAILDLSTDRRLLVLTPAAVAGATNDTHADWQALGLPAMAGPAAVW</sequence>
<dbReference type="EMBL" id="JALJOS010000071">
    <property type="protein sequence ID" value="KAK9817404.1"/>
    <property type="molecule type" value="Genomic_DNA"/>
</dbReference>
<reference evidence="1 2" key="1">
    <citation type="journal article" date="2024" name="Nat. Commun.">
        <title>Phylogenomics reveals the evolutionary origins of lichenization in chlorophyte algae.</title>
        <authorList>
            <person name="Puginier C."/>
            <person name="Libourel C."/>
            <person name="Otte J."/>
            <person name="Skaloud P."/>
            <person name="Haon M."/>
            <person name="Grisel S."/>
            <person name="Petersen M."/>
            <person name="Berrin J.G."/>
            <person name="Delaux P.M."/>
            <person name="Dal Grande F."/>
            <person name="Keller J."/>
        </authorList>
    </citation>
    <scope>NUCLEOTIDE SEQUENCE [LARGE SCALE GENOMIC DNA]</scope>
    <source>
        <strain evidence="1 2">SAG 2145</strain>
    </source>
</reference>
<comment type="caution">
    <text evidence="1">The sequence shown here is derived from an EMBL/GenBank/DDBJ whole genome shotgun (WGS) entry which is preliminary data.</text>
</comment>
<protein>
    <submittedName>
        <fullName evidence="1">Uncharacterized protein</fullName>
    </submittedName>
</protein>
<evidence type="ECO:0000313" key="2">
    <source>
        <dbReference type="Proteomes" id="UP001438707"/>
    </source>
</evidence>
<keyword evidence="2" id="KW-1185">Reference proteome</keyword>
<organism evidence="1 2">
    <name type="scientific">Apatococcus lobatus</name>
    <dbReference type="NCBI Taxonomy" id="904363"/>
    <lineage>
        <taxon>Eukaryota</taxon>
        <taxon>Viridiplantae</taxon>
        <taxon>Chlorophyta</taxon>
        <taxon>core chlorophytes</taxon>
        <taxon>Trebouxiophyceae</taxon>
        <taxon>Chlorellales</taxon>
        <taxon>Chlorellaceae</taxon>
        <taxon>Apatococcus</taxon>
    </lineage>
</organism>
<dbReference type="AlphaFoldDB" id="A0AAW1Q5S8"/>
<accession>A0AAW1Q5S8</accession>
<proteinExistence type="predicted"/>
<evidence type="ECO:0000313" key="1">
    <source>
        <dbReference type="EMBL" id="KAK9817404.1"/>
    </source>
</evidence>